<reference evidence="1" key="1">
    <citation type="submission" date="2022-10" db="EMBL/GenBank/DDBJ databases">
        <title>Genome Sequence of Xylaria curta.</title>
        <authorList>
            <person name="Buettner E."/>
        </authorList>
    </citation>
    <scope>NUCLEOTIDE SEQUENCE</scope>
    <source>
        <strain evidence="1">Babe10</strain>
    </source>
</reference>
<proteinExistence type="predicted"/>
<protein>
    <submittedName>
        <fullName evidence="1">Uncharacterized protein</fullName>
    </submittedName>
</protein>
<name>A0ACC1P5C6_9PEZI</name>
<gene>
    <name evidence="1" type="ORF">NUW58_g4665</name>
</gene>
<dbReference type="Proteomes" id="UP001143856">
    <property type="component" value="Unassembled WGS sequence"/>
</dbReference>
<evidence type="ECO:0000313" key="1">
    <source>
        <dbReference type="EMBL" id="KAJ2987142.1"/>
    </source>
</evidence>
<keyword evidence="2" id="KW-1185">Reference proteome</keyword>
<dbReference type="EMBL" id="JAPDGR010000837">
    <property type="protein sequence ID" value="KAJ2987142.1"/>
    <property type="molecule type" value="Genomic_DNA"/>
</dbReference>
<comment type="caution">
    <text evidence="1">The sequence shown here is derived from an EMBL/GenBank/DDBJ whole genome shotgun (WGS) entry which is preliminary data.</text>
</comment>
<evidence type="ECO:0000313" key="2">
    <source>
        <dbReference type="Proteomes" id="UP001143856"/>
    </source>
</evidence>
<organism evidence="1 2">
    <name type="scientific">Xylaria curta</name>
    <dbReference type="NCBI Taxonomy" id="42375"/>
    <lineage>
        <taxon>Eukaryota</taxon>
        <taxon>Fungi</taxon>
        <taxon>Dikarya</taxon>
        <taxon>Ascomycota</taxon>
        <taxon>Pezizomycotina</taxon>
        <taxon>Sordariomycetes</taxon>
        <taxon>Xylariomycetidae</taxon>
        <taxon>Xylariales</taxon>
        <taxon>Xylariaceae</taxon>
        <taxon>Xylaria</taxon>
    </lineage>
</organism>
<sequence length="727" mass="83152">MSSPQTFQLTSGGKEYIDRTIDVLTPAFQDDPIYAWLLHHFPRSEHQRLLRKLFQSFFTQGSLNGAIFIEVDDFGCCGVFMPPGASIVNPWTLLQAGLIPALFTIGPTTFKRAILDYGSGVEPMIHEAFTKEEQKSHWYIFIMGTATTRRRQGLASAMLEDLMERARNDKRPIWLEATTRESLQLYTRHGFQTVGEVVLGRGDVGPDGLPSNVRTTGGKSQESNFILRGFNMTGLAQVPLEVLEDIVRLMMSPRISGRMGQIASINRAWQRIVEKKTFRELRLKVDDIPTAMKVLQSRPERFGLVRRIFFIVMLPAYSAADCTVVESEEDRFRNDLVFSKSMNTLLTHLSTWPSTNKTLELQLCSFSPSDIRWISGNQWHRYSFGVVPGDILHNRSHGSTLEWYGKANNPVPAITKLTFRDNCERYIAVSGIERLFCALAGLRDIDLRLWDLYKNEPHFMRRSIRRRKSAIVLISISISRASRVIRPVRERAINISAGMAKALEEMPSSVGSMRFHVKYYTPADQRFNGQNLCEGDDESDPLTNAYRNATQKMTIVDVHGMLGTPELFWPKQVNAANPAPFWPNLKYMELYYHILDPKGEWLFEPDSQQFPRQQADLPLHDLPAQYTPKEDMYPMQNRYTANQDKMDRFYSAVVRAVGNMPKLEHLRLQALTYWGGDIVPFHVFKFQVDGRVARVAWTGAPPFEPCSHILSAWFKLAYERGLFLGLE</sequence>
<accession>A0ACC1P5C6</accession>